<evidence type="ECO:0000313" key="5">
    <source>
        <dbReference type="EMBL" id="WAJ70798.1"/>
    </source>
</evidence>
<evidence type="ECO:0000256" key="4">
    <source>
        <dbReference type="ARBA" id="ARBA00022679"/>
    </source>
</evidence>
<dbReference type="Pfam" id="PF02635">
    <property type="entry name" value="DsrE"/>
    <property type="match status" value="1"/>
</dbReference>
<dbReference type="PANTHER" id="PTHR34874:SF3">
    <property type="entry name" value="SULFURTRANSFERASE TUSD"/>
    <property type="match status" value="1"/>
</dbReference>
<comment type="similarity">
    <text evidence="2">Belongs to the DsrE/TusD family.</text>
</comment>
<reference evidence="5" key="1">
    <citation type="submission" date="2022-10" db="EMBL/GenBank/DDBJ databases">
        <title>Catenovulum adriacola sp. nov. isolated in the Harbour of Susak.</title>
        <authorList>
            <person name="Schoch T."/>
            <person name="Reich S.J."/>
            <person name="Stoeferle S."/>
            <person name="Flaiz M."/>
            <person name="Kazda M."/>
            <person name="Riedel C.U."/>
            <person name="Duerre P."/>
        </authorList>
    </citation>
    <scope>NUCLEOTIDE SEQUENCE</scope>
    <source>
        <strain evidence="5">TS8</strain>
    </source>
</reference>
<dbReference type="PANTHER" id="PTHR34874">
    <property type="entry name" value="PROTEIN YCHN"/>
    <property type="match status" value="1"/>
</dbReference>
<protein>
    <submittedName>
        <fullName evidence="5">Sulfurtransferase complex subunit TusD</fullName>
    </submittedName>
</protein>
<dbReference type="RefSeq" id="WP_268075143.1">
    <property type="nucleotide sequence ID" value="NZ_CP109965.1"/>
</dbReference>
<dbReference type="Proteomes" id="UP001163726">
    <property type="component" value="Chromosome"/>
</dbReference>
<proteinExistence type="inferred from homology"/>
<keyword evidence="6" id="KW-1185">Reference proteome</keyword>
<gene>
    <name evidence="5" type="primary">tusD</name>
    <name evidence="5" type="ORF">OLW01_02985</name>
</gene>
<dbReference type="InterPro" id="IPR003787">
    <property type="entry name" value="Sulphur_relay_DsrE/F-like"/>
</dbReference>
<dbReference type="SUPFAM" id="SSF75169">
    <property type="entry name" value="DsrEFH-like"/>
    <property type="match status" value="1"/>
</dbReference>
<comment type="subcellular location">
    <subcellularLocation>
        <location evidence="1">Cytoplasm</location>
    </subcellularLocation>
</comment>
<evidence type="ECO:0000256" key="1">
    <source>
        <dbReference type="ARBA" id="ARBA00004496"/>
    </source>
</evidence>
<dbReference type="NCBIfam" id="TIGR03012">
    <property type="entry name" value="sulf_tusD_dsrE"/>
    <property type="match status" value="1"/>
</dbReference>
<dbReference type="EMBL" id="CP109965">
    <property type="protein sequence ID" value="WAJ70798.1"/>
    <property type="molecule type" value="Genomic_DNA"/>
</dbReference>
<keyword evidence="4" id="KW-0808">Transferase</keyword>
<dbReference type="InterPro" id="IPR017463">
    <property type="entry name" value="Sulphur_relay_TusD/DsrE"/>
</dbReference>
<evidence type="ECO:0000313" key="6">
    <source>
        <dbReference type="Proteomes" id="UP001163726"/>
    </source>
</evidence>
<evidence type="ECO:0000256" key="2">
    <source>
        <dbReference type="ARBA" id="ARBA00007067"/>
    </source>
</evidence>
<dbReference type="NCBIfam" id="NF001237">
    <property type="entry name" value="PRK00207.1"/>
    <property type="match status" value="1"/>
</dbReference>
<accession>A0ABY7AMM1</accession>
<name>A0ABY7AMM1_9ALTE</name>
<sequence>MTQFILFITAPADNQASFSAYQFASSIIEHKSNQLTAVFFYGDAVQIANQLRTQPSDEFDLTQAWSDLAAKTQTPLLVCSAAAQRRGVLDQSEAEYHGHSQYNLAPNFTIAGLAEYVTLQTKCDKVVQF</sequence>
<dbReference type="InterPro" id="IPR027396">
    <property type="entry name" value="DsrEFH-like"/>
</dbReference>
<evidence type="ECO:0000256" key="3">
    <source>
        <dbReference type="ARBA" id="ARBA00022490"/>
    </source>
</evidence>
<keyword evidence="3" id="KW-0963">Cytoplasm</keyword>
<organism evidence="5 6">
    <name type="scientific">Catenovulum adriaticum</name>
    <dbReference type="NCBI Taxonomy" id="2984846"/>
    <lineage>
        <taxon>Bacteria</taxon>
        <taxon>Pseudomonadati</taxon>
        <taxon>Pseudomonadota</taxon>
        <taxon>Gammaproteobacteria</taxon>
        <taxon>Alteromonadales</taxon>
        <taxon>Alteromonadaceae</taxon>
        <taxon>Catenovulum</taxon>
    </lineage>
</organism>
<dbReference type="Gene3D" id="3.40.1260.10">
    <property type="entry name" value="DsrEFH-like"/>
    <property type="match status" value="1"/>
</dbReference>